<sequence>MAEPDPREKYRQLPPSVDSEDLVMEVDAELAEVEQAGRPDANSGAEPYLRITGWLPPR</sequence>
<dbReference type="RefSeq" id="WP_260991288.1">
    <property type="nucleotide sequence ID" value="NZ_JAODWD010000001.1"/>
</dbReference>
<dbReference type="Proteomes" id="UP001206639">
    <property type="component" value="Unassembled WGS sequence"/>
</dbReference>
<evidence type="ECO:0000313" key="3">
    <source>
        <dbReference type="Proteomes" id="UP001206639"/>
    </source>
</evidence>
<comment type="caution">
    <text evidence="2">The sequence shown here is derived from an EMBL/GenBank/DDBJ whole genome shotgun (WGS) entry which is preliminary data.</text>
</comment>
<accession>A0ABT2M4P3</accession>
<proteinExistence type="predicted"/>
<keyword evidence="3" id="KW-1185">Reference proteome</keyword>
<evidence type="ECO:0000313" key="2">
    <source>
        <dbReference type="EMBL" id="MCT7657222.1"/>
    </source>
</evidence>
<protein>
    <submittedName>
        <fullName evidence="2">Uncharacterized protein</fullName>
    </submittedName>
</protein>
<dbReference type="EMBL" id="JAODWD010000001">
    <property type="protein sequence ID" value="MCT7657222.1"/>
    <property type="molecule type" value="Genomic_DNA"/>
</dbReference>
<gene>
    <name evidence="2" type="ORF">N4S67_02150</name>
</gene>
<reference evidence="3" key="1">
    <citation type="submission" date="2023-07" db="EMBL/GenBank/DDBJ databases">
        <authorList>
            <person name="Deng Y."/>
            <person name="Zhang Y.-Q."/>
        </authorList>
    </citation>
    <scope>NUCLEOTIDE SEQUENCE [LARGE SCALE GENOMIC DNA]</scope>
    <source>
        <strain evidence="3">CPCC 205710</strain>
    </source>
</reference>
<evidence type="ECO:0000256" key="1">
    <source>
        <dbReference type="SAM" id="MobiDB-lite"/>
    </source>
</evidence>
<feature type="region of interest" description="Disordered" evidence="1">
    <location>
        <begin position="35"/>
        <end position="58"/>
    </location>
</feature>
<name>A0ABT2M4P3_9MYCO</name>
<organism evidence="2 3">
    <name type="scientific">Mycobacterium deserti</name>
    <dbReference type="NCBI Taxonomy" id="2978347"/>
    <lineage>
        <taxon>Bacteria</taxon>
        <taxon>Bacillati</taxon>
        <taxon>Actinomycetota</taxon>
        <taxon>Actinomycetes</taxon>
        <taxon>Mycobacteriales</taxon>
        <taxon>Mycobacteriaceae</taxon>
        <taxon>Mycobacterium</taxon>
    </lineage>
</organism>